<evidence type="ECO:0000313" key="2">
    <source>
        <dbReference type="EMBL" id="ULU08298.1"/>
    </source>
</evidence>
<organism evidence="2 3">
    <name type="scientific">Caenorhabditis briggsae</name>
    <dbReference type="NCBI Taxonomy" id="6238"/>
    <lineage>
        <taxon>Eukaryota</taxon>
        <taxon>Metazoa</taxon>
        <taxon>Ecdysozoa</taxon>
        <taxon>Nematoda</taxon>
        <taxon>Chromadorea</taxon>
        <taxon>Rhabditida</taxon>
        <taxon>Rhabditina</taxon>
        <taxon>Rhabditomorpha</taxon>
        <taxon>Rhabditoidea</taxon>
        <taxon>Rhabditidae</taxon>
        <taxon>Peloderinae</taxon>
        <taxon>Caenorhabditis</taxon>
    </lineage>
</organism>
<feature type="compositionally biased region" description="Low complexity" evidence="1">
    <location>
        <begin position="185"/>
        <end position="200"/>
    </location>
</feature>
<dbReference type="AlphaFoldDB" id="A0AAE9DQV4"/>
<feature type="region of interest" description="Disordered" evidence="1">
    <location>
        <begin position="1"/>
        <end position="20"/>
    </location>
</feature>
<proteinExistence type="predicted"/>
<name>A0AAE9DQV4_CAEBR</name>
<feature type="region of interest" description="Disordered" evidence="1">
    <location>
        <begin position="160"/>
        <end position="219"/>
    </location>
</feature>
<reference evidence="2 3" key="1">
    <citation type="submission" date="2022-05" db="EMBL/GenBank/DDBJ databases">
        <title>Chromosome-level reference genomes for two strains of Caenorhabditis briggsae: an improved platform for comparative genomics.</title>
        <authorList>
            <person name="Stevens L."/>
            <person name="Andersen E.C."/>
        </authorList>
    </citation>
    <scope>NUCLEOTIDE SEQUENCE [LARGE SCALE GENOMIC DNA]</scope>
    <source>
        <strain evidence="2">QX1410_ONT</strain>
        <tissue evidence="2">Whole-organism</tissue>
    </source>
</reference>
<dbReference type="EMBL" id="CP090892">
    <property type="protein sequence ID" value="ULU08298.1"/>
    <property type="molecule type" value="Genomic_DNA"/>
</dbReference>
<accession>A0AAE9DQV4</accession>
<feature type="compositionally biased region" description="Basic residues" evidence="1">
    <location>
        <begin position="244"/>
        <end position="253"/>
    </location>
</feature>
<evidence type="ECO:0000256" key="1">
    <source>
        <dbReference type="SAM" id="MobiDB-lite"/>
    </source>
</evidence>
<feature type="compositionally biased region" description="Basic and acidic residues" evidence="1">
    <location>
        <begin position="1"/>
        <end position="19"/>
    </location>
</feature>
<gene>
    <name evidence="2" type="ORF">L3Y34_019451</name>
</gene>
<sequence length="280" mass="29736">MKVKEEEEHTRMDAEELRLDPNFQVNRSRRLSNVMKHKRLIKVLENSPLPPNAPLTGGFVVSKKLVPDGDAQMDESVTGAVISQGPSSSTVADQAPNNETAGSSCRSKLEQSESSVPPPDETNDSTINMTSISAENVPGASGTIRESPLLHKILTDPSPKVQCNGVQGQAQHSALPAVPPADVTSSPGPAGSSEPADLASPPAPSDVKHTSSALIDDHPLDRDAANALIELSATFYQLSETKTPKKGKGRPSRKTPLPVDGDGIGSKRPKRNSFQYLSEI</sequence>
<feature type="region of interest" description="Disordered" evidence="1">
    <location>
        <begin position="81"/>
        <end position="127"/>
    </location>
</feature>
<feature type="region of interest" description="Disordered" evidence="1">
    <location>
        <begin position="236"/>
        <end position="280"/>
    </location>
</feature>
<dbReference type="Proteomes" id="UP000827892">
    <property type="component" value="Chromosome II"/>
</dbReference>
<evidence type="ECO:0000313" key="3">
    <source>
        <dbReference type="Proteomes" id="UP000827892"/>
    </source>
</evidence>
<protein>
    <submittedName>
        <fullName evidence="2">Uncharacterized protein</fullName>
    </submittedName>
</protein>
<feature type="compositionally biased region" description="Polar residues" evidence="1">
    <location>
        <begin position="84"/>
        <end position="106"/>
    </location>
</feature>